<organism evidence="1">
    <name type="scientific">marine sediment metagenome</name>
    <dbReference type="NCBI Taxonomy" id="412755"/>
    <lineage>
        <taxon>unclassified sequences</taxon>
        <taxon>metagenomes</taxon>
        <taxon>ecological metagenomes</taxon>
    </lineage>
</organism>
<evidence type="ECO:0000313" key="1">
    <source>
        <dbReference type="EMBL" id="KKM96012.1"/>
    </source>
</evidence>
<sequence>MSHLKEYVEGLNRMSDIFGGEQIDLDNLDDAVAQRIFNSLDSDLSPENLTCDGELSFAAVQKKARILNGAATELMAMGFQFEEE</sequence>
<proteinExistence type="predicted"/>
<accession>A0A0F9PS86</accession>
<reference evidence="1" key="1">
    <citation type="journal article" date="2015" name="Nature">
        <title>Complex archaea that bridge the gap between prokaryotes and eukaryotes.</title>
        <authorList>
            <person name="Spang A."/>
            <person name="Saw J.H."/>
            <person name="Jorgensen S.L."/>
            <person name="Zaremba-Niedzwiedzka K."/>
            <person name="Martijn J."/>
            <person name="Lind A.E."/>
            <person name="van Eijk R."/>
            <person name="Schleper C."/>
            <person name="Guy L."/>
            <person name="Ettema T.J."/>
        </authorList>
    </citation>
    <scope>NUCLEOTIDE SEQUENCE</scope>
</reference>
<dbReference type="EMBL" id="LAZR01005934">
    <property type="protein sequence ID" value="KKM96012.1"/>
    <property type="molecule type" value="Genomic_DNA"/>
</dbReference>
<gene>
    <name evidence="1" type="ORF">LCGC14_1182310</name>
</gene>
<name>A0A0F9PS86_9ZZZZ</name>
<protein>
    <submittedName>
        <fullName evidence="1">Uncharacterized protein</fullName>
    </submittedName>
</protein>
<dbReference type="AlphaFoldDB" id="A0A0F9PS86"/>
<comment type="caution">
    <text evidence="1">The sequence shown here is derived from an EMBL/GenBank/DDBJ whole genome shotgun (WGS) entry which is preliminary data.</text>
</comment>